<reference evidence="1 2" key="1">
    <citation type="submission" date="2017-08" db="EMBL/GenBank/DDBJ databases">
        <title>Infants hospitalized years apart are colonized by the same room-sourced microbial strains.</title>
        <authorList>
            <person name="Brooks B."/>
            <person name="Olm M.R."/>
            <person name="Firek B.A."/>
            <person name="Baker R."/>
            <person name="Thomas B.C."/>
            <person name="Morowitz M.J."/>
            <person name="Banfield J.F."/>
        </authorList>
    </citation>
    <scope>NUCLEOTIDE SEQUENCE [LARGE SCALE GENOMIC DNA]</scope>
    <source>
        <strain evidence="1">S2_006_000_R1_57</strain>
    </source>
</reference>
<dbReference type="RefSeq" id="WP_290598665.1">
    <property type="nucleotide sequence ID" value="NZ_CAKZIO010000013.1"/>
</dbReference>
<sequence>MRILLPPSEGKTPADPNCAPIRLDNLVYPRLTDKRLAVGEALQEASGQPDALTVLSVGPRLVDDVVRNCTLWKQPAAPARDIYTGVLYAGAALHTSPARQRAWADKHILISSALWGWVRPGDRIPAYRCSMGVNLPGIGSLGPYWRRTLNRFFY</sequence>
<proteinExistence type="predicted"/>
<dbReference type="EMBL" id="QFOZ01000007">
    <property type="protein sequence ID" value="PZP88747.1"/>
    <property type="molecule type" value="Genomic_DNA"/>
</dbReference>
<dbReference type="Proteomes" id="UP000248606">
    <property type="component" value="Unassembled WGS sequence"/>
</dbReference>
<evidence type="ECO:0000313" key="2">
    <source>
        <dbReference type="Proteomes" id="UP000248606"/>
    </source>
</evidence>
<comment type="caution">
    <text evidence="1">The sequence shown here is derived from an EMBL/GenBank/DDBJ whole genome shotgun (WGS) entry which is preliminary data.</text>
</comment>
<organism evidence="1 2">
    <name type="scientific">Lawsonella clevelandensis</name>
    <dbReference type="NCBI Taxonomy" id="1528099"/>
    <lineage>
        <taxon>Bacteria</taxon>
        <taxon>Bacillati</taxon>
        <taxon>Actinomycetota</taxon>
        <taxon>Actinomycetes</taxon>
        <taxon>Mycobacteriales</taxon>
        <taxon>Lawsonellaceae</taxon>
        <taxon>Lawsonella</taxon>
    </lineage>
</organism>
<evidence type="ECO:0008006" key="3">
    <source>
        <dbReference type="Google" id="ProtNLM"/>
    </source>
</evidence>
<accession>A0A2W5ICJ6</accession>
<protein>
    <recommendedName>
        <fullName evidence="3">Peroxide stress protein YaaA</fullName>
    </recommendedName>
</protein>
<dbReference type="InterPro" id="IPR005583">
    <property type="entry name" value="YaaA"/>
</dbReference>
<gene>
    <name evidence="1" type="ORF">DI579_05135</name>
</gene>
<dbReference type="GO" id="GO:0005829">
    <property type="term" value="C:cytosol"/>
    <property type="evidence" value="ECO:0007669"/>
    <property type="project" value="TreeGrafter"/>
</dbReference>
<dbReference type="PANTHER" id="PTHR30283:SF4">
    <property type="entry name" value="PEROXIDE STRESS RESISTANCE PROTEIN YAAA"/>
    <property type="match status" value="1"/>
</dbReference>
<dbReference type="Pfam" id="PF03883">
    <property type="entry name" value="H2O2_YaaD"/>
    <property type="match status" value="1"/>
</dbReference>
<dbReference type="AlphaFoldDB" id="A0A2W5ICJ6"/>
<evidence type="ECO:0000313" key="1">
    <source>
        <dbReference type="EMBL" id="PZP88747.1"/>
    </source>
</evidence>
<dbReference type="PANTHER" id="PTHR30283">
    <property type="entry name" value="PEROXIDE STRESS RESPONSE PROTEIN YAAA"/>
    <property type="match status" value="1"/>
</dbReference>
<dbReference type="GO" id="GO:0033194">
    <property type="term" value="P:response to hydroperoxide"/>
    <property type="evidence" value="ECO:0007669"/>
    <property type="project" value="TreeGrafter"/>
</dbReference>
<name>A0A2W5ICJ6_9ACTN</name>